<name>A0A4Y8VJB7_9BACT</name>
<evidence type="ECO:0000313" key="4">
    <source>
        <dbReference type="Proteomes" id="UP000297872"/>
    </source>
</evidence>
<feature type="domain" description="NAD-dependent epimerase/dehydratase" evidence="2">
    <location>
        <begin position="3"/>
        <end position="282"/>
    </location>
</feature>
<dbReference type="EMBL" id="SGVY01000020">
    <property type="protein sequence ID" value="TFH80526.1"/>
    <property type="molecule type" value="Genomic_DNA"/>
</dbReference>
<dbReference type="AlphaFoldDB" id="A0A4Y8VJB7"/>
<dbReference type="RefSeq" id="WP_134843520.1">
    <property type="nucleotide sequence ID" value="NZ_SGVY01000020.1"/>
</dbReference>
<evidence type="ECO:0000313" key="3">
    <source>
        <dbReference type="EMBL" id="TFH80526.1"/>
    </source>
</evidence>
<dbReference type="PANTHER" id="PTHR43574">
    <property type="entry name" value="EPIMERASE-RELATED"/>
    <property type="match status" value="1"/>
</dbReference>
<evidence type="ECO:0000259" key="2">
    <source>
        <dbReference type="Pfam" id="PF01370"/>
    </source>
</evidence>
<keyword evidence="4" id="KW-1185">Reference proteome</keyword>
<keyword evidence="1" id="KW-0520">NAD</keyword>
<dbReference type="InterPro" id="IPR036291">
    <property type="entry name" value="NAD(P)-bd_dom_sf"/>
</dbReference>
<accession>A0A4Y8VJB7</accession>
<dbReference type="Pfam" id="PF01370">
    <property type="entry name" value="Epimerase"/>
    <property type="match status" value="1"/>
</dbReference>
<comment type="caution">
    <text evidence="3">The sequence shown here is derived from an EMBL/GenBank/DDBJ whole genome shotgun (WGS) entry which is preliminary data.</text>
</comment>
<dbReference type="Gene3D" id="3.40.50.720">
    <property type="entry name" value="NAD(P)-binding Rossmann-like Domain"/>
    <property type="match status" value="1"/>
</dbReference>
<dbReference type="InterPro" id="IPR001509">
    <property type="entry name" value="Epimerase_deHydtase"/>
</dbReference>
<organism evidence="3 4">
    <name type="scientific">Segatella hominis</name>
    <dbReference type="NCBI Taxonomy" id="2518605"/>
    <lineage>
        <taxon>Bacteria</taxon>
        <taxon>Pseudomonadati</taxon>
        <taxon>Bacteroidota</taxon>
        <taxon>Bacteroidia</taxon>
        <taxon>Bacteroidales</taxon>
        <taxon>Prevotellaceae</taxon>
        <taxon>Segatella</taxon>
    </lineage>
</organism>
<dbReference type="GeneID" id="302995390"/>
<evidence type="ECO:0000256" key="1">
    <source>
        <dbReference type="ARBA" id="ARBA00023027"/>
    </source>
</evidence>
<dbReference type="SUPFAM" id="SSF51735">
    <property type="entry name" value="NAD(P)-binding Rossmann-fold domains"/>
    <property type="match status" value="1"/>
</dbReference>
<dbReference type="Gene3D" id="3.90.25.10">
    <property type="entry name" value="UDP-galactose 4-epimerase, domain 1"/>
    <property type="match status" value="1"/>
</dbReference>
<reference evidence="3 4" key="1">
    <citation type="submission" date="2019-02" db="EMBL/GenBank/DDBJ databases">
        <title>Draft Genome Sequence of the Prevotella sp. BCRC 81118, Isolated from Human Feces.</title>
        <authorList>
            <person name="Huang C.-H."/>
        </authorList>
    </citation>
    <scope>NUCLEOTIDE SEQUENCE [LARGE SCALE GENOMIC DNA]</scope>
    <source>
        <strain evidence="3 4">BCRC 81118</strain>
    </source>
</reference>
<gene>
    <name evidence="3" type="ORF">EXN75_08830</name>
</gene>
<dbReference type="PRINTS" id="PR01713">
    <property type="entry name" value="NUCEPIMERASE"/>
</dbReference>
<dbReference type="Proteomes" id="UP000297872">
    <property type="component" value="Unassembled WGS sequence"/>
</dbReference>
<sequence length="357" mass="40478">MKILVTGAAGFIGSKTAMMLAERGDEVIGVDNINEYYDVRLKYGRLCELLGVGHSVQINGNDSLTPYSDLPFGVYYHSKKLPNFKFMRMAIDDRVAMENLFNEEKFDKVMNLAAQAGVRYSIQNPYSYMNSNMVGFMNILECCRNYHVKYLIFASSSSVYGMNEKVPFSEDDHVGTPVSLYAASKRANELMAHAYCKLYGLKATGLRYFTVYGPWGRPDMAPFKFTKLIMNDEPINVFNNGNLSRDFTYIDDIVNGTLQVIDKEPDPENCPNKVPFTIYNIGCSDPVKLMDFINEVELAVGKEAKKNFMPMQPGDVYKTYADTTKLEKEVGYKPHISLHEGIGKLVEWYKSEHNPLK</sequence>
<protein>
    <submittedName>
        <fullName evidence="3">NAD-dependent epimerase/dehydratase family protein</fullName>
    </submittedName>
</protein>
<dbReference type="OrthoDB" id="9801785at2"/>
<proteinExistence type="predicted"/>